<feature type="transmembrane region" description="Helical" evidence="8">
    <location>
        <begin position="450"/>
        <end position="470"/>
    </location>
</feature>
<name>A0ABV2AB14_9GAMM</name>
<accession>A0ABV2AB14</accession>
<evidence type="ECO:0000313" key="10">
    <source>
        <dbReference type="Proteomes" id="UP001465331"/>
    </source>
</evidence>
<dbReference type="InterPro" id="IPR001463">
    <property type="entry name" value="Na/Ala_symport"/>
</dbReference>
<comment type="caution">
    <text evidence="9">The sequence shown here is derived from an EMBL/GenBank/DDBJ whole genome shotgun (WGS) entry which is preliminary data.</text>
</comment>
<proteinExistence type="inferred from homology"/>
<dbReference type="PRINTS" id="PR00175">
    <property type="entry name" value="NAALASMPORT"/>
</dbReference>
<protein>
    <submittedName>
        <fullName evidence="9">Amino acid carrier protein</fullName>
    </submittedName>
</protein>
<comment type="subcellular location">
    <subcellularLocation>
        <location evidence="8">Cell inner membrane</location>
        <topology evidence="8">Multi-pass membrane protein</topology>
    </subcellularLocation>
    <subcellularLocation>
        <location evidence="1">Cell membrane</location>
        <topology evidence="1">Multi-pass membrane protein</topology>
    </subcellularLocation>
</comment>
<evidence type="ECO:0000256" key="8">
    <source>
        <dbReference type="RuleBase" id="RU363064"/>
    </source>
</evidence>
<dbReference type="Proteomes" id="UP001465331">
    <property type="component" value="Unassembled WGS sequence"/>
</dbReference>
<evidence type="ECO:0000256" key="4">
    <source>
        <dbReference type="ARBA" id="ARBA00022475"/>
    </source>
</evidence>
<evidence type="ECO:0000256" key="6">
    <source>
        <dbReference type="ARBA" id="ARBA00022989"/>
    </source>
</evidence>
<keyword evidence="5 8" id="KW-0812">Transmembrane</keyword>
<feature type="transmembrane region" description="Helical" evidence="8">
    <location>
        <begin position="318"/>
        <end position="338"/>
    </location>
</feature>
<evidence type="ECO:0000256" key="2">
    <source>
        <dbReference type="ARBA" id="ARBA00009261"/>
    </source>
</evidence>
<keyword evidence="6 8" id="KW-1133">Transmembrane helix</keyword>
<keyword evidence="3 8" id="KW-0813">Transport</keyword>
<evidence type="ECO:0000256" key="5">
    <source>
        <dbReference type="ARBA" id="ARBA00022692"/>
    </source>
</evidence>
<feature type="transmembrane region" description="Helical" evidence="8">
    <location>
        <begin position="84"/>
        <end position="112"/>
    </location>
</feature>
<keyword evidence="4" id="KW-1003">Cell membrane</keyword>
<organism evidence="9 10">
    <name type="scientific">Sinimarinibacterium thermocellulolyticum</name>
    <dbReference type="NCBI Taxonomy" id="3170016"/>
    <lineage>
        <taxon>Bacteria</taxon>
        <taxon>Pseudomonadati</taxon>
        <taxon>Pseudomonadota</taxon>
        <taxon>Gammaproteobacteria</taxon>
        <taxon>Nevskiales</taxon>
        <taxon>Nevskiaceae</taxon>
        <taxon>Sinimarinibacterium</taxon>
    </lineage>
</organism>
<dbReference type="Pfam" id="PF01235">
    <property type="entry name" value="Na_Ala_symp"/>
    <property type="match status" value="1"/>
</dbReference>
<sequence length="549" mass="58065">MDRLFAAFDAINAVMLGMPTLLCLLGVGIVFTVWTGFGQWRSLTHGVQLIRGKLPGISGEGQGALSHFQALSAALSATVGLGNIGGVAIAVSIGGPGAVFWMWMVGIVGMALKTTEVTLSMLYRDVSDPNDPHGGTMWVCKKGFAELSPKLAKLGLVAGALFAVALILFGITGGNMFQAWNAAEIARAYFGVPTWVSGAVMAALVAAVILGGIRRIGSIASVIVPLMCGIYILAAIYVLLVNAEQIPDTFALIFRSAFSPAEAGGAFIGASMGTAFIFGMKRALFSSESGIGSAPIAHAAVKTKEPVSEGVVAGLEPFIDTLIICTMTALVILITGVWNRGAIVPWDTPPALVEVGDAQWAPSSYVLPSTAHPSLVAGDQVFIVTEDADGTRGKLFGNIVGEGANRSIDWRPLSAAEAPRVIEAGVFADYPGSTLTAKAFDTVHAGLGQWMVSFAVWAFALSTMITWSYYGEQGVIYLAGKTWVVPYRLLWCALIFATCLGYIRTDAQIDTISTVALGFMLAVNLPMMLVLGPRAMRAWHDYFRRRRLA</sequence>
<keyword evidence="7 8" id="KW-0472">Membrane</keyword>
<keyword evidence="8" id="KW-0997">Cell inner membrane</keyword>
<evidence type="ECO:0000256" key="7">
    <source>
        <dbReference type="ARBA" id="ARBA00023136"/>
    </source>
</evidence>
<dbReference type="NCBIfam" id="TIGR00835">
    <property type="entry name" value="agcS"/>
    <property type="match status" value="1"/>
</dbReference>
<feature type="transmembrane region" description="Helical" evidence="8">
    <location>
        <begin position="192"/>
        <end position="210"/>
    </location>
</feature>
<evidence type="ECO:0000313" key="9">
    <source>
        <dbReference type="EMBL" id="MES0874448.1"/>
    </source>
</evidence>
<dbReference type="PANTHER" id="PTHR30330">
    <property type="entry name" value="AGSS FAMILY TRANSPORTER, SODIUM-ALANINE"/>
    <property type="match status" value="1"/>
</dbReference>
<evidence type="ECO:0000256" key="3">
    <source>
        <dbReference type="ARBA" id="ARBA00022448"/>
    </source>
</evidence>
<feature type="transmembrane region" description="Helical" evidence="8">
    <location>
        <begin position="222"/>
        <end position="243"/>
    </location>
</feature>
<feature type="transmembrane region" description="Helical" evidence="8">
    <location>
        <begin position="12"/>
        <end position="34"/>
    </location>
</feature>
<dbReference type="EMBL" id="JBEPIJ010000011">
    <property type="protein sequence ID" value="MES0874448.1"/>
    <property type="molecule type" value="Genomic_DNA"/>
</dbReference>
<reference evidence="9 10" key="1">
    <citation type="submission" date="2024-06" db="EMBL/GenBank/DDBJ databases">
        <authorList>
            <person name="Li Z."/>
            <person name="Jiang Y."/>
        </authorList>
    </citation>
    <scope>NUCLEOTIDE SEQUENCE [LARGE SCALE GENOMIC DNA]</scope>
    <source>
        <strain evidence="9 10">HSW-8</strain>
    </source>
</reference>
<feature type="transmembrane region" description="Helical" evidence="8">
    <location>
        <begin position="515"/>
        <end position="536"/>
    </location>
</feature>
<feature type="transmembrane region" description="Helical" evidence="8">
    <location>
        <begin position="263"/>
        <end position="280"/>
    </location>
</feature>
<keyword evidence="10" id="KW-1185">Reference proteome</keyword>
<comment type="similarity">
    <text evidence="2 8">Belongs to the alanine or glycine:cation symporter (AGCS) (TC 2.A.25) family.</text>
</comment>
<dbReference type="PANTHER" id="PTHR30330:SF3">
    <property type="entry name" value="TRANSCRIPTIONAL REGULATOR, LRP FAMILY"/>
    <property type="match status" value="1"/>
</dbReference>
<feature type="transmembrane region" description="Helical" evidence="8">
    <location>
        <begin position="151"/>
        <end position="172"/>
    </location>
</feature>
<dbReference type="RefSeq" id="WP_352889645.1">
    <property type="nucleotide sequence ID" value="NZ_JBEPIJ010000011.1"/>
</dbReference>
<feature type="transmembrane region" description="Helical" evidence="8">
    <location>
        <begin position="482"/>
        <end position="503"/>
    </location>
</feature>
<gene>
    <name evidence="9" type="ORF">ABSH63_10595</name>
</gene>
<keyword evidence="8" id="KW-0769">Symport</keyword>
<evidence type="ECO:0000256" key="1">
    <source>
        <dbReference type="ARBA" id="ARBA00004651"/>
    </source>
</evidence>